<sequence>MLKWEEMETARKGKISEMEVIFDLMKSGFDLYLTIADDQGIDAILRFAEDGRLKYFDIQIKTIRDSYGSDFNKLLCPSDFRDNYILILAVTYATKKPGIFFITKETASLIQVSPDTRYKGYLNLAALGKEKPAELARIKIDKLPDFLGAAK</sequence>
<evidence type="ECO:0000313" key="2">
    <source>
        <dbReference type="Proteomes" id="UP000179245"/>
    </source>
</evidence>
<protein>
    <recommendedName>
        <fullName evidence="3">DUF4365 domain-containing protein</fullName>
    </recommendedName>
</protein>
<comment type="caution">
    <text evidence="1">The sequence shown here is derived from an EMBL/GenBank/DDBJ whole genome shotgun (WGS) entry which is preliminary data.</text>
</comment>
<gene>
    <name evidence="1" type="ORF">A2117_01370</name>
</gene>
<reference evidence="1 2" key="1">
    <citation type="journal article" date="2016" name="Nat. Commun.">
        <title>Thousands of microbial genomes shed light on interconnected biogeochemical processes in an aquifer system.</title>
        <authorList>
            <person name="Anantharaman K."/>
            <person name="Brown C.T."/>
            <person name="Hug L.A."/>
            <person name="Sharon I."/>
            <person name="Castelle C.J."/>
            <person name="Probst A.J."/>
            <person name="Thomas B.C."/>
            <person name="Singh A."/>
            <person name="Wilkins M.J."/>
            <person name="Karaoz U."/>
            <person name="Brodie E.L."/>
            <person name="Williams K.H."/>
            <person name="Hubbard S.S."/>
            <person name="Banfield J.F."/>
        </authorList>
    </citation>
    <scope>NUCLEOTIDE SEQUENCE [LARGE SCALE GENOMIC DNA]</scope>
</reference>
<dbReference type="InterPro" id="IPR011856">
    <property type="entry name" value="tRNA_endonuc-like_dom_sf"/>
</dbReference>
<dbReference type="STRING" id="1802443.A2117_01370"/>
<name>A0A1G2QQS9_9BACT</name>
<evidence type="ECO:0000313" key="1">
    <source>
        <dbReference type="EMBL" id="OHA62747.1"/>
    </source>
</evidence>
<evidence type="ECO:0008006" key="3">
    <source>
        <dbReference type="Google" id="ProtNLM"/>
    </source>
</evidence>
<dbReference type="AlphaFoldDB" id="A0A1G2QQS9"/>
<organism evidence="1 2">
    <name type="scientific">Candidatus Wildermuthbacteria bacterium GWA2_46_15</name>
    <dbReference type="NCBI Taxonomy" id="1802443"/>
    <lineage>
        <taxon>Bacteria</taxon>
        <taxon>Candidatus Wildermuthiibacteriota</taxon>
    </lineage>
</organism>
<accession>A0A1G2QQS9</accession>
<dbReference type="EMBL" id="MHTO01000004">
    <property type="protein sequence ID" value="OHA62747.1"/>
    <property type="molecule type" value="Genomic_DNA"/>
</dbReference>
<dbReference type="Proteomes" id="UP000179245">
    <property type="component" value="Unassembled WGS sequence"/>
</dbReference>
<dbReference type="GO" id="GO:0003676">
    <property type="term" value="F:nucleic acid binding"/>
    <property type="evidence" value="ECO:0007669"/>
    <property type="project" value="InterPro"/>
</dbReference>
<dbReference type="Gene3D" id="3.40.1350.10">
    <property type="match status" value="1"/>
</dbReference>
<proteinExistence type="predicted"/>